<gene>
    <name evidence="3" type="primary">lanM</name>
    <name evidence="3" type="ORF">ABVN21_27075</name>
</gene>
<organism evidence="3">
    <name type="scientific">Pseudomonas sp. MYb327</name>
    <dbReference type="NCBI Taxonomy" id="2745230"/>
    <lineage>
        <taxon>Bacteria</taxon>
        <taxon>Pseudomonadati</taxon>
        <taxon>Pseudomonadota</taxon>
        <taxon>Gammaproteobacteria</taxon>
        <taxon>Pseudomonadales</taxon>
        <taxon>Pseudomonadaceae</taxon>
        <taxon>Pseudomonas</taxon>
    </lineage>
</organism>
<dbReference type="InterPro" id="IPR007822">
    <property type="entry name" value="LANC-like"/>
</dbReference>
<dbReference type="AlphaFoldDB" id="A0AAU8E5N7"/>
<evidence type="ECO:0000256" key="1">
    <source>
        <dbReference type="PIRSR" id="PIRSR607822-1"/>
    </source>
</evidence>
<dbReference type="RefSeq" id="WP_339555036.1">
    <property type="nucleotide sequence ID" value="NZ_CP159258.1"/>
</dbReference>
<feature type="binding site" evidence="1">
    <location>
        <position position="938"/>
    </location>
    <ligand>
        <name>Zn(2+)</name>
        <dbReference type="ChEBI" id="CHEBI:29105"/>
    </ligand>
</feature>
<dbReference type="GO" id="GO:0031179">
    <property type="term" value="P:peptide modification"/>
    <property type="evidence" value="ECO:0007669"/>
    <property type="project" value="InterPro"/>
</dbReference>
<dbReference type="PANTHER" id="PTHR12736:SF21">
    <property type="entry name" value="LANC-LIKE PROTEIN 2"/>
    <property type="match status" value="1"/>
</dbReference>
<dbReference type="SUPFAM" id="SSF158745">
    <property type="entry name" value="LanC-like"/>
    <property type="match status" value="1"/>
</dbReference>
<dbReference type="GO" id="GO:0046872">
    <property type="term" value="F:metal ion binding"/>
    <property type="evidence" value="ECO:0007669"/>
    <property type="project" value="UniProtKB-KW"/>
</dbReference>
<sequence length="1025" mass="115444">MTDVLNFTERNTWGAQSALDQEMLRKTLDLLHKNDKATLRHFGVDRETLLNDSRLLASSDNNVCSPAVKSREEKIRTLSFLPVECEVGVEESFGWFCASWYDYLKYSFEKDAKYTSVCELIDVITFLPSARAYITARVKYLSEKSLVHQLNSRISEGAEVDLETFDQALAGEALVEFLGAYPVLACLLVEMIEDTVAYLYRVIEHFDEDFNRLESAFALVAKRIDSIVLGQGDAHANGETVCFIQVSGQSLVYKPRSNREAIFYSALLQHLHDRTGDPGFAIYAPVMVSRENRCWIEKIENLACESEADLALFFQRLGAQVAVIHALNGIDFHYENLIACGSSPVMIDLECLFTSAMIDLRTNLPHSRALFKTIKLNGQSVFSSGFVPYSPDSENDYSGLSRQQQFAGKRKQLVREQGYYRLKNVDFDSRPVIRHLPVFNGETHSVTDYKDAFLRGFERGYDELINHRGAVLDLLAQHAGTLKTRVLIKNTQRYADFIAMMLHPRFTRCAVQHELLLATLWSDLSETLNDYNIPGHEIVDLKKANIPCFTMPLLSSQLINAHGQAVAPLAIERPLDSCRRKLENLSPADKASQMHILQMCLFPVANEALPLNRAHHLRAVQELSRAQYLEGAISISVVIERLRIDGEEGDVAWTFMDTHPRTQRHFITPMGSGLYNGMGGLAIFYLSLFRTSRTPRYLNEAERILCAMTKSQGHFPSESSVSAYFGLTSYLYVLVNYQLISGRLTYQAIIEEQLLKLEDFPRDGDEFDFIHGWCGAVTVLVNLYQLEKRETLLPLIERCSQAIQSALTLENGTLLLKATGKPLWTGFSHGISGVLMALGKVWEVTKDPLLPGLITQWLQAENRLTVDGFWLDLRESAKSSTTIKWCHGDAGILLCRRWLLQSMAEVLDAETRVTLERDAERCERHVWEQGLESGYSLCHGDFGNLVCLLKLYRDTHNEAGIAKVKRTLSQVAHNFFNEGFLEERNVPDLGLMLGIAGVGQALLHAVEDGLPDVLSMDFAKSIPAA</sequence>
<keyword evidence="1" id="KW-0862">Zinc</keyword>
<dbReference type="PIRSF" id="PIRSF037228">
    <property type="entry name" value="Lant_mod_RumM"/>
    <property type="match status" value="1"/>
</dbReference>
<dbReference type="PRINTS" id="PR01950">
    <property type="entry name" value="LANCSUPER"/>
</dbReference>
<reference evidence="3" key="1">
    <citation type="submission" date="2024-06" db="EMBL/GenBank/DDBJ databases">
        <title>The Caenorhabditis elegans bacterial microbiome influences microsporidia infection through nutrient limitation and inhibiting parasite invasion.</title>
        <authorList>
            <person name="Tamim El Jarkass H."/>
            <person name="Castelblanco S."/>
            <person name="Kaur M."/>
            <person name="Wan Y.C."/>
            <person name="Ellis A.E."/>
            <person name="Sheldon R.D."/>
            <person name="Lien E.C."/>
            <person name="Burton N.O."/>
            <person name="Wright G.D."/>
            <person name="Reinke A.W."/>
        </authorList>
    </citation>
    <scope>NUCLEOTIDE SEQUENCE</scope>
    <source>
        <strain evidence="3">MYb327</strain>
    </source>
</reference>
<feature type="binding site" evidence="1">
    <location>
        <position position="886"/>
    </location>
    <ligand>
        <name>Zn(2+)</name>
        <dbReference type="ChEBI" id="CHEBI:29105"/>
    </ligand>
</feature>
<dbReference type="SMART" id="SM01260">
    <property type="entry name" value="LANC_like"/>
    <property type="match status" value="1"/>
</dbReference>
<dbReference type="InterPro" id="IPR025410">
    <property type="entry name" value="Lant_dehyd"/>
</dbReference>
<evidence type="ECO:0000259" key="2">
    <source>
        <dbReference type="Pfam" id="PF13575"/>
    </source>
</evidence>
<dbReference type="GO" id="GO:0005975">
    <property type="term" value="P:carbohydrate metabolic process"/>
    <property type="evidence" value="ECO:0007669"/>
    <property type="project" value="InterPro"/>
</dbReference>
<dbReference type="Pfam" id="PF13575">
    <property type="entry name" value="DUF4135"/>
    <property type="match status" value="1"/>
</dbReference>
<dbReference type="CDD" id="cd04792">
    <property type="entry name" value="LanM-like"/>
    <property type="match status" value="1"/>
</dbReference>
<keyword evidence="1" id="KW-0479">Metal-binding</keyword>
<dbReference type="NCBIfam" id="TIGR03897">
    <property type="entry name" value="lanti_2_LanM"/>
    <property type="match status" value="1"/>
</dbReference>
<dbReference type="PANTHER" id="PTHR12736">
    <property type="entry name" value="LANC-LIKE PROTEIN"/>
    <property type="match status" value="1"/>
</dbReference>
<feature type="binding site" evidence="1">
    <location>
        <position position="939"/>
    </location>
    <ligand>
        <name>Zn(2+)</name>
        <dbReference type="ChEBI" id="CHEBI:29105"/>
    </ligand>
</feature>
<dbReference type="Gene3D" id="1.50.10.10">
    <property type="match status" value="1"/>
</dbReference>
<dbReference type="InterPro" id="IPR017146">
    <property type="entry name" value="Lanti_2_LanM"/>
</dbReference>
<evidence type="ECO:0000313" key="3">
    <source>
        <dbReference type="EMBL" id="XCG74362.1"/>
    </source>
</evidence>
<proteinExistence type="predicted"/>
<feature type="domain" description="Lantibiotic biosynthesis protein dehydration" evidence="2">
    <location>
        <begin position="181"/>
        <end position="551"/>
    </location>
</feature>
<protein>
    <submittedName>
        <fullName evidence="3">Type 2 lanthipeptide synthetase LanM</fullName>
    </submittedName>
</protein>
<accession>A0AAU8E5N7</accession>
<dbReference type="GO" id="GO:0005886">
    <property type="term" value="C:plasma membrane"/>
    <property type="evidence" value="ECO:0007669"/>
    <property type="project" value="TreeGrafter"/>
</dbReference>
<dbReference type="EMBL" id="CP159258">
    <property type="protein sequence ID" value="XCG74362.1"/>
    <property type="molecule type" value="Genomic_DNA"/>
</dbReference>
<dbReference type="InterPro" id="IPR012341">
    <property type="entry name" value="6hp_glycosidase-like_sf"/>
</dbReference>
<name>A0AAU8E5N7_9PSED</name>
<dbReference type="Pfam" id="PF05147">
    <property type="entry name" value="LANC_like"/>
    <property type="match status" value="1"/>
</dbReference>
<dbReference type="PRINTS" id="PR01955">
    <property type="entry name" value="LANCFRANKIA"/>
</dbReference>